<dbReference type="EMBL" id="OW240913">
    <property type="protein sequence ID" value="CAH2247520.1"/>
    <property type="molecule type" value="Genomic_DNA"/>
</dbReference>
<dbReference type="AlphaFoldDB" id="A0AAD1VTJ4"/>
<sequence>MAAADHASGPATTQPLQANIASEFPHEDQTAAAFDHFWARLWALTAQTPTAQPVERQLITSPAHTSAPTSNTAPLTGTNQESGMRTKPRPTGCGPRNSHRQPGSRRKRRTHTHGPWPLKIQRSPRDVGARPMTSNTTLDTSHTNCLKSCKAIIRAQKGSYPTIGGITLLSAHRSTRGVERPAYRWEHALAMRNSHRRPERGNRAPPALSAAVPE</sequence>
<proteinExistence type="predicted"/>
<feature type="compositionally biased region" description="Polar residues" evidence="1">
    <location>
        <begin position="132"/>
        <end position="141"/>
    </location>
</feature>
<keyword evidence="3" id="KW-1185">Reference proteome</keyword>
<accession>A0AAD1VTJ4</accession>
<gene>
    <name evidence="2" type="ORF">PECUL_23A008363</name>
</gene>
<name>A0AAD1VTJ4_PELCU</name>
<feature type="region of interest" description="Disordered" evidence="1">
    <location>
        <begin position="193"/>
        <end position="214"/>
    </location>
</feature>
<feature type="compositionally biased region" description="Basic residues" evidence="1">
    <location>
        <begin position="97"/>
        <end position="112"/>
    </location>
</feature>
<feature type="compositionally biased region" description="Polar residues" evidence="1">
    <location>
        <begin position="61"/>
        <end position="83"/>
    </location>
</feature>
<protein>
    <submittedName>
        <fullName evidence="2">Uncharacterized protein</fullName>
    </submittedName>
</protein>
<evidence type="ECO:0000313" key="3">
    <source>
        <dbReference type="Proteomes" id="UP001295444"/>
    </source>
</evidence>
<reference evidence="2" key="1">
    <citation type="submission" date="2022-03" db="EMBL/GenBank/DDBJ databases">
        <authorList>
            <person name="Alioto T."/>
            <person name="Alioto T."/>
            <person name="Gomez Garrido J."/>
        </authorList>
    </citation>
    <scope>NUCLEOTIDE SEQUENCE</scope>
</reference>
<feature type="region of interest" description="Disordered" evidence="1">
    <location>
        <begin position="61"/>
        <end position="141"/>
    </location>
</feature>
<evidence type="ECO:0000313" key="2">
    <source>
        <dbReference type="EMBL" id="CAH2247520.1"/>
    </source>
</evidence>
<dbReference type="Proteomes" id="UP001295444">
    <property type="component" value="Chromosome 02"/>
</dbReference>
<organism evidence="2 3">
    <name type="scientific">Pelobates cultripes</name>
    <name type="common">Western spadefoot toad</name>
    <dbReference type="NCBI Taxonomy" id="61616"/>
    <lineage>
        <taxon>Eukaryota</taxon>
        <taxon>Metazoa</taxon>
        <taxon>Chordata</taxon>
        <taxon>Craniata</taxon>
        <taxon>Vertebrata</taxon>
        <taxon>Euteleostomi</taxon>
        <taxon>Amphibia</taxon>
        <taxon>Batrachia</taxon>
        <taxon>Anura</taxon>
        <taxon>Pelobatoidea</taxon>
        <taxon>Pelobatidae</taxon>
        <taxon>Pelobates</taxon>
    </lineage>
</organism>
<evidence type="ECO:0000256" key="1">
    <source>
        <dbReference type="SAM" id="MobiDB-lite"/>
    </source>
</evidence>